<evidence type="ECO:0000256" key="2">
    <source>
        <dbReference type="ARBA" id="ARBA00022898"/>
    </source>
</evidence>
<dbReference type="FunFam" id="3.40.640.10:FF:000072">
    <property type="entry name" value="Putative cystathionine beta-lyase"/>
    <property type="match status" value="1"/>
</dbReference>
<dbReference type="Proteomes" id="UP000031186">
    <property type="component" value="Unassembled WGS sequence"/>
</dbReference>
<feature type="non-terminal residue" evidence="6">
    <location>
        <position position="1"/>
    </location>
</feature>
<dbReference type="PROSITE" id="PS00868">
    <property type="entry name" value="CYS_MET_METAB_PP"/>
    <property type="match status" value="1"/>
</dbReference>
<evidence type="ECO:0000259" key="5">
    <source>
        <dbReference type="PROSITE" id="PS51677"/>
    </source>
</evidence>
<dbReference type="InterPro" id="IPR000277">
    <property type="entry name" value="Cys/Met-Metab_PyrdxlP-dep_enz"/>
</dbReference>
<dbReference type="GO" id="GO:0030170">
    <property type="term" value="F:pyridoxal phosphate binding"/>
    <property type="evidence" value="ECO:0007669"/>
    <property type="project" value="InterPro"/>
</dbReference>
<dbReference type="InterPro" id="IPR002509">
    <property type="entry name" value="NODB_dom"/>
</dbReference>
<comment type="cofactor">
    <cofactor evidence="1">
        <name>pyridoxal 5'-phosphate</name>
        <dbReference type="ChEBI" id="CHEBI:597326"/>
    </cofactor>
</comment>
<dbReference type="AlphaFoldDB" id="A0A0B4FFG4"/>
<feature type="domain" description="NodB homology" evidence="5">
    <location>
        <begin position="576"/>
        <end position="757"/>
    </location>
</feature>
<dbReference type="Pfam" id="PF01053">
    <property type="entry name" value="Cys_Met_Meta_PP"/>
    <property type="match status" value="1"/>
</dbReference>
<feature type="region of interest" description="Disordered" evidence="3">
    <location>
        <begin position="46"/>
        <end position="75"/>
    </location>
</feature>
<evidence type="ECO:0000256" key="3">
    <source>
        <dbReference type="SAM" id="MobiDB-lite"/>
    </source>
</evidence>
<dbReference type="InterPro" id="IPR054542">
    <property type="entry name" value="Cys_met_metab_PP"/>
</dbReference>
<dbReference type="SUPFAM" id="SSF53383">
    <property type="entry name" value="PLP-dependent transferases"/>
    <property type="match status" value="1"/>
</dbReference>
<feature type="transmembrane region" description="Helical" evidence="4">
    <location>
        <begin position="526"/>
        <end position="547"/>
    </location>
</feature>
<dbReference type="InterPro" id="IPR011330">
    <property type="entry name" value="Glyco_hydro/deAcase_b/a-brl"/>
</dbReference>
<dbReference type="GO" id="GO:0019346">
    <property type="term" value="P:transsulfuration"/>
    <property type="evidence" value="ECO:0007669"/>
    <property type="project" value="InterPro"/>
</dbReference>
<reference evidence="6 7" key="1">
    <citation type="journal article" date="2014" name="Proc. Natl. Acad. Sci. U.S.A.">
        <title>Trajectory and genomic determinants of fungal-pathogen speciation and host adaptation.</title>
        <authorList>
            <person name="Hu X."/>
            <person name="Xiao G."/>
            <person name="Zheng P."/>
            <person name="Shang Y."/>
            <person name="Su Y."/>
            <person name="Zhang X."/>
            <person name="Liu X."/>
            <person name="Zhan S."/>
            <person name="St Leger R.J."/>
            <person name="Wang C."/>
        </authorList>
    </citation>
    <scope>NUCLEOTIDE SEQUENCE [LARGE SCALE GENOMIC DNA]</scope>
    <source>
        <strain evidence="6 7">ARSEF 549</strain>
    </source>
</reference>
<dbReference type="Gene3D" id="3.90.1150.10">
    <property type="entry name" value="Aspartate Aminotransferase, domain 1"/>
    <property type="match status" value="1"/>
</dbReference>
<accession>A0A0B4FFG4</accession>
<dbReference type="HOGENOM" id="CLU_020487_0_0_1"/>
<dbReference type="Gene3D" id="3.20.20.370">
    <property type="entry name" value="Glycoside hydrolase/deacetylase"/>
    <property type="match status" value="1"/>
</dbReference>
<dbReference type="OrthoDB" id="3512640at2759"/>
<keyword evidence="2" id="KW-0663">Pyridoxal phosphate</keyword>
<gene>
    <name evidence="6" type="ORF">MAN_04873</name>
</gene>
<dbReference type="GO" id="GO:0005737">
    <property type="term" value="C:cytoplasm"/>
    <property type="evidence" value="ECO:0007669"/>
    <property type="project" value="TreeGrafter"/>
</dbReference>
<dbReference type="InterPro" id="IPR015422">
    <property type="entry name" value="PyrdxlP-dep_Trfase_small"/>
</dbReference>
<dbReference type="GO" id="GO:0016810">
    <property type="term" value="F:hydrolase activity, acting on carbon-nitrogen (but not peptide) bonds"/>
    <property type="evidence" value="ECO:0007669"/>
    <property type="project" value="InterPro"/>
</dbReference>
<dbReference type="GO" id="GO:0016846">
    <property type="term" value="F:carbon-sulfur lyase activity"/>
    <property type="evidence" value="ECO:0007669"/>
    <property type="project" value="TreeGrafter"/>
</dbReference>
<comment type="caution">
    <text evidence="6">The sequence shown here is derived from an EMBL/GenBank/DDBJ whole genome shotgun (WGS) entry which is preliminary data.</text>
</comment>
<protein>
    <submittedName>
        <fullName evidence="6">Cystathionine beta-lyase</fullName>
    </submittedName>
</protein>
<evidence type="ECO:0000313" key="6">
    <source>
        <dbReference type="EMBL" id="KID66592.1"/>
    </source>
</evidence>
<proteinExistence type="predicted"/>
<dbReference type="EMBL" id="AZNF01000005">
    <property type="protein sequence ID" value="KID66592.1"/>
    <property type="molecule type" value="Genomic_DNA"/>
</dbReference>
<dbReference type="FunFam" id="3.90.1150.10:FF:000066">
    <property type="entry name" value="Putative cystathionine beta-lyase"/>
    <property type="match status" value="1"/>
</dbReference>
<organism evidence="6 7">
    <name type="scientific">Metarhizium anisopliae (strain ARSEF 549)</name>
    <dbReference type="NCBI Taxonomy" id="3151832"/>
    <lineage>
        <taxon>Eukaryota</taxon>
        <taxon>Fungi</taxon>
        <taxon>Dikarya</taxon>
        <taxon>Ascomycota</taxon>
        <taxon>Pezizomycotina</taxon>
        <taxon>Sordariomycetes</taxon>
        <taxon>Hypocreomycetidae</taxon>
        <taxon>Hypocreales</taxon>
        <taxon>Clavicipitaceae</taxon>
        <taxon>Metarhizium</taxon>
    </lineage>
</organism>
<sequence>MASVPSGVPAEEMARLSLSSKTVHADDAISAHRAVAPAMHVSTTFRYSDDPEQLKNSADPTKLGDWNNPDPNAPLDSHIYSRDSNPNTTRLEAVLSSILGGPSLTYASGLAAFHAMLIRLNPKRIAIGEGYHGCHGVIKVVSRLTGLQKLPLDCDPSELGPGDIIHVETPLNPTGEARNLQFYADKAHKAGAFLTVDATFAPPPLQNPFDFGADIIMHSGTKYIGGHSDMLCGVLAVRPGDSWAKELREERLVLGSVMGSMEGWLGLRSLRTLELRVTRQSQTAAALVQWLSSQLGDSSSVVGQLVEKLHHASLQPEAAEEGSWLRQQMPAGYGPVFAIVMKDMDLAKKLPSRLRLFHHATSLGGIESLIEWRAMTDPLVDQRLLRVSIGVEGFEDLKRDIEQAFESLKNDSDSDIDININIDSDIDININIDIDIDILSPIHLSQQQISPSTPHRSTSRIDADEVKPTRFHPSNGVAGITTGRASLTVSTNHPPRLRLHPNALMPRLALFRLPTKLRRQVRRNRMATLTLLGILALLLIFPIYSIYCIYKPPKALIGYLRQKYPDVLFEVTTDEKVVALSLDDAPSAHTGEIMDVLKEHGAHATFFVIGAQADGRQETLRSLIREGHELANHGMHDEPANKLGMDELERQVGEVKAKLVAAYEAEGKTLPNNYYRPGSGFFNYKMRDMLGNRGYRITLGSVYPHDPQIPYPKRNAKHILSMVHPGAIVICHDRREWTAPMLRMILPELKEKGYKIVTISDLVKMVEPLGGR</sequence>
<evidence type="ECO:0000256" key="4">
    <source>
        <dbReference type="SAM" id="Phobius"/>
    </source>
</evidence>
<keyword evidence="4" id="KW-0472">Membrane</keyword>
<dbReference type="SUPFAM" id="SSF88713">
    <property type="entry name" value="Glycoside hydrolase/deacetylase"/>
    <property type="match status" value="1"/>
</dbReference>
<name>A0A0B4FFG4_METAF</name>
<keyword evidence="7" id="KW-1185">Reference proteome</keyword>
<dbReference type="Gene3D" id="3.40.640.10">
    <property type="entry name" value="Type I PLP-dependent aspartate aminotransferase-like (Major domain)"/>
    <property type="match status" value="1"/>
</dbReference>
<evidence type="ECO:0000256" key="1">
    <source>
        <dbReference type="ARBA" id="ARBA00001933"/>
    </source>
</evidence>
<dbReference type="PROSITE" id="PS51677">
    <property type="entry name" value="NODB"/>
    <property type="match status" value="1"/>
</dbReference>
<dbReference type="GO" id="GO:0005975">
    <property type="term" value="P:carbohydrate metabolic process"/>
    <property type="evidence" value="ECO:0007669"/>
    <property type="project" value="InterPro"/>
</dbReference>
<keyword evidence="4" id="KW-1133">Transmembrane helix</keyword>
<dbReference type="Pfam" id="PF01522">
    <property type="entry name" value="Polysacc_deac_1"/>
    <property type="match status" value="1"/>
</dbReference>
<evidence type="ECO:0000313" key="7">
    <source>
        <dbReference type="Proteomes" id="UP000031186"/>
    </source>
</evidence>
<dbReference type="PANTHER" id="PTHR11808">
    <property type="entry name" value="TRANS-SULFURATION ENZYME FAMILY MEMBER"/>
    <property type="match status" value="1"/>
</dbReference>
<keyword evidence="4" id="KW-0812">Transmembrane</keyword>
<dbReference type="CDD" id="cd10958">
    <property type="entry name" value="CE4_NodB_like_2"/>
    <property type="match status" value="1"/>
</dbReference>
<dbReference type="InterPro" id="IPR015424">
    <property type="entry name" value="PyrdxlP-dep_Trfase"/>
</dbReference>
<dbReference type="InterPro" id="IPR015421">
    <property type="entry name" value="PyrdxlP-dep_Trfase_major"/>
</dbReference>
<dbReference type="VEuPathDB" id="FungiDB:MAN_04873"/>
<dbReference type="PANTHER" id="PTHR11808:SF35">
    <property type="entry name" value="CYSTATHIONINE GAMMA-SYNTHASE (AFU_ORTHOLOGUE AFUA_7G01590)"/>
    <property type="match status" value="1"/>
</dbReference>